<accession>A0A7W5V6F5</accession>
<dbReference type="Proteomes" id="UP000579945">
    <property type="component" value="Unassembled WGS sequence"/>
</dbReference>
<evidence type="ECO:0000313" key="3">
    <source>
        <dbReference type="EMBL" id="MBB3728135.1"/>
    </source>
</evidence>
<dbReference type="GeneID" id="95390390"/>
<dbReference type="PROSITE" id="PS51898">
    <property type="entry name" value="TYR_RECOMBINASE"/>
    <property type="match status" value="1"/>
</dbReference>
<dbReference type="AlphaFoldDB" id="A0A7W5V6F5"/>
<dbReference type="RefSeq" id="WP_183649674.1">
    <property type="nucleotide sequence ID" value="NZ_JACIBV010000001.1"/>
</dbReference>
<name>A0A7W5V6F5_9ACTN</name>
<dbReference type="InterPro" id="IPR011010">
    <property type="entry name" value="DNA_brk_join_enz"/>
</dbReference>
<dbReference type="EMBL" id="JACIBV010000001">
    <property type="protein sequence ID" value="MBB3728135.1"/>
    <property type="molecule type" value="Genomic_DNA"/>
</dbReference>
<dbReference type="InterPro" id="IPR050090">
    <property type="entry name" value="Tyrosine_recombinase_XerCD"/>
</dbReference>
<dbReference type="GO" id="GO:0003677">
    <property type="term" value="F:DNA binding"/>
    <property type="evidence" value="ECO:0007669"/>
    <property type="project" value="InterPro"/>
</dbReference>
<keyword evidence="1" id="KW-0233">DNA recombination</keyword>
<reference evidence="3 4" key="1">
    <citation type="submission" date="2020-08" db="EMBL/GenBank/DDBJ databases">
        <title>Sequencing the genomes of 1000 actinobacteria strains.</title>
        <authorList>
            <person name="Klenk H.-P."/>
        </authorList>
    </citation>
    <scope>NUCLEOTIDE SEQUENCE [LARGE SCALE GENOMIC DNA]</scope>
    <source>
        <strain evidence="3 4">DSM 44320</strain>
    </source>
</reference>
<dbReference type="Gene3D" id="1.10.443.10">
    <property type="entry name" value="Intergrase catalytic core"/>
    <property type="match status" value="1"/>
</dbReference>
<dbReference type="PANTHER" id="PTHR30349:SF64">
    <property type="entry name" value="PROPHAGE INTEGRASE INTD-RELATED"/>
    <property type="match status" value="1"/>
</dbReference>
<evidence type="ECO:0000256" key="1">
    <source>
        <dbReference type="ARBA" id="ARBA00023172"/>
    </source>
</evidence>
<feature type="domain" description="Tyr recombinase" evidence="2">
    <location>
        <begin position="233"/>
        <end position="449"/>
    </location>
</feature>
<gene>
    <name evidence="3" type="ORF">FHR33_003995</name>
</gene>
<dbReference type="GO" id="GO:0015074">
    <property type="term" value="P:DNA integration"/>
    <property type="evidence" value="ECO:0007669"/>
    <property type="project" value="InterPro"/>
</dbReference>
<comment type="caution">
    <text evidence="3">The sequence shown here is derived from an EMBL/GenBank/DDBJ whole genome shotgun (WGS) entry which is preliminary data.</text>
</comment>
<dbReference type="InterPro" id="IPR002104">
    <property type="entry name" value="Integrase_catalytic"/>
</dbReference>
<organism evidence="3 4">
    <name type="scientific">Nonomuraea dietziae</name>
    <dbReference type="NCBI Taxonomy" id="65515"/>
    <lineage>
        <taxon>Bacteria</taxon>
        <taxon>Bacillati</taxon>
        <taxon>Actinomycetota</taxon>
        <taxon>Actinomycetes</taxon>
        <taxon>Streptosporangiales</taxon>
        <taxon>Streptosporangiaceae</taxon>
        <taxon>Nonomuraea</taxon>
    </lineage>
</organism>
<dbReference type="InterPro" id="IPR013762">
    <property type="entry name" value="Integrase-like_cat_sf"/>
</dbReference>
<evidence type="ECO:0000259" key="2">
    <source>
        <dbReference type="PROSITE" id="PS51898"/>
    </source>
</evidence>
<dbReference type="GO" id="GO:0006310">
    <property type="term" value="P:DNA recombination"/>
    <property type="evidence" value="ECO:0007669"/>
    <property type="project" value="UniProtKB-KW"/>
</dbReference>
<proteinExistence type="predicted"/>
<keyword evidence="4" id="KW-1185">Reference proteome</keyword>
<dbReference type="PANTHER" id="PTHR30349">
    <property type="entry name" value="PHAGE INTEGRASE-RELATED"/>
    <property type="match status" value="1"/>
</dbReference>
<protein>
    <submittedName>
        <fullName evidence="3">Integrase</fullName>
    </submittedName>
</protein>
<sequence length="456" mass="50500">MLTHDVVIWSIRNRKGRAKPYQLRWKVGTEPKSKAFLTKALADNFRADLLKAAKAGELFDTETGLPASMVAADAEEIPMSWYEFAAKYTAMRWPGAAAKTRESIVDSLAVTTFAMLDGEALNLPRKDIRAAMQWALIPREDGAAVPTALASTVRILRKATLPLADMADPIVARRVSDALGLTLDRRPAASDTVARRRRGLNTALEYGIDLGELKENPLKRIKQKKIAKDDAVDRRAVVNPEQARELLTAVSYVGSWHRARGRRLMAFYATLYFAGVRPAEAVGLRRDDCHLPEEGWGLLTLTKTRPSSGKQWTDTGTVHDLRGLKQRDTSAVREVPIPPELVTILRAHLEEFGTAPDGRMFRNERGGVLGASTYSRAWEEARRLAFTPQQVASPLAGRPYDLRHAALSTWLNAGVDATEVASRAGNSVEVLLKRYAKCLDGRQKQNNSKIEAALER</sequence>
<evidence type="ECO:0000313" key="4">
    <source>
        <dbReference type="Proteomes" id="UP000579945"/>
    </source>
</evidence>
<dbReference type="SUPFAM" id="SSF56349">
    <property type="entry name" value="DNA breaking-rejoining enzymes"/>
    <property type="match status" value="1"/>
</dbReference>